<evidence type="ECO:0000313" key="3">
    <source>
        <dbReference type="EMBL" id="MCT7944849.1"/>
    </source>
</evidence>
<keyword evidence="4" id="KW-1185">Reference proteome</keyword>
<keyword evidence="2" id="KW-1133">Transmembrane helix</keyword>
<protein>
    <submittedName>
        <fullName evidence="3">Uncharacterized protein</fullName>
    </submittedName>
</protein>
<keyword evidence="1" id="KW-0175">Coiled coil</keyword>
<dbReference type="RefSeq" id="WP_261272073.1">
    <property type="nucleotide sequence ID" value="NZ_JAMTCC010000007.1"/>
</dbReference>
<accession>A0A9X2WTC4</accession>
<evidence type="ECO:0000256" key="2">
    <source>
        <dbReference type="SAM" id="Phobius"/>
    </source>
</evidence>
<keyword evidence="2" id="KW-0472">Membrane</keyword>
<name>A0A9X2WTC4_9GAMM</name>
<evidence type="ECO:0000313" key="4">
    <source>
        <dbReference type="Proteomes" id="UP001155604"/>
    </source>
</evidence>
<dbReference type="Proteomes" id="UP001155604">
    <property type="component" value="Unassembled WGS sequence"/>
</dbReference>
<dbReference type="AlphaFoldDB" id="A0A9X2WTC4"/>
<comment type="caution">
    <text evidence="3">The sequence shown here is derived from an EMBL/GenBank/DDBJ whole genome shotgun (WGS) entry which is preliminary data.</text>
</comment>
<organism evidence="3 4">
    <name type="scientific">Shewanella septentrionalis</name>
    <dbReference type="NCBI Taxonomy" id="2952223"/>
    <lineage>
        <taxon>Bacteria</taxon>
        <taxon>Pseudomonadati</taxon>
        <taxon>Pseudomonadota</taxon>
        <taxon>Gammaproteobacteria</taxon>
        <taxon>Alteromonadales</taxon>
        <taxon>Shewanellaceae</taxon>
        <taxon>Shewanella</taxon>
    </lineage>
</organism>
<dbReference type="EMBL" id="JAMTCC010000007">
    <property type="protein sequence ID" value="MCT7944849.1"/>
    <property type="molecule type" value="Genomic_DNA"/>
</dbReference>
<gene>
    <name evidence="3" type="ORF">NE536_05655</name>
</gene>
<feature type="transmembrane region" description="Helical" evidence="2">
    <location>
        <begin position="6"/>
        <end position="25"/>
    </location>
</feature>
<proteinExistence type="predicted"/>
<keyword evidence="2" id="KW-0812">Transmembrane</keyword>
<sequence length="140" mass="16216">MKSVLQITLGILLAGLVTLLVRIGYLSYVEYRLTQGLNEFAMQQKQTELARQQAAKDRQLAEYQIQQELQQNAAEKSRLAKQNEAARLRKAEAWRKYYLVPEDCKNFKSDEHMVNCINHKADAKAEFDRAYNSGELVMFK</sequence>
<evidence type="ECO:0000256" key="1">
    <source>
        <dbReference type="SAM" id="Coils"/>
    </source>
</evidence>
<reference evidence="3" key="1">
    <citation type="journal article" date="2023" name="Int. J. Syst. Evol. Microbiol.">
        <title>&lt;i&gt;Shewanella septentrionalis&lt;/i&gt; sp. nov. and &lt;i&gt;Shewanella holmiensis&lt;/i&gt; sp. nov., isolated from Baltic Sea water and sediments.</title>
        <authorList>
            <person name="Martin-Rodriguez A.J."/>
            <person name="Thorell K."/>
            <person name="Joffre E."/>
            <person name="Jensie-Markopoulos S."/>
            <person name="Moore E.R.B."/>
            <person name="Sjoling A."/>
        </authorList>
    </citation>
    <scope>NUCLEOTIDE SEQUENCE</scope>
    <source>
        <strain evidence="3">SP1W3</strain>
    </source>
</reference>
<feature type="coiled-coil region" evidence="1">
    <location>
        <begin position="42"/>
        <end position="85"/>
    </location>
</feature>